<evidence type="ECO:0000256" key="1">
    <source>
        <dbReference type="ARBA" id="ARBA00001946"/>
    </source>
</evidence>
<comment type="cofactor">
    <cofactor evidence="1">
        <name>Mg(2+)</name>
        <dbReference type="ChEBI" id="CHEBI:18420"/>
    </cofactor>
</comment>
<dbReference type="Gene3D" id="3.90.79.10">
    <property type="entry name" value="Nucleoside Triphosphate Pyrophosphohydrolase"/>
    <property type="match status" value="1"/>
</dbReference>
<dbReference type="GO" id="GO:0016787">
    <property type="term" value="F:hydrolase activity"/>
    <property type="evidence" value="ECO:0007669"/>
    <property type="project" value="UniProtKB-KW"/>
</dbReference>
<dbReference type="AlphaFoldDB" id="A0A2P8DDY6"/>
<dbReference type="PROSITE" id="PS51462">
    <property type="entry name" value="NUDIX"/>
    <property type="match status" value="1"/>
</dbReference>
<dbReference type="PANTHER" id="PTHR43046">
    <property type="entry name" value="GDP-MANNOSE MANNOSYL HYDROLASE"/>
    <property type="match status" value="1"/>
</dbReference>
<keyword evidence="2" id="KW-0378">Hydrolase</keyword>
<dbReference type="PANTHER" id="PTHR43046:SF14">
    <property type="entry name" value="MUTT_NUDIX FAMILY PROTEIN"/>
    <property type="match status" value="1"/>
</dbReference>
<evidence type="ECO:0000259" key="3">
    <source>
        <dbReference type="PROSITE" id="PS51462"/>
    </source>
</evidence>
<dbReference type="Proteomes" id="UP000240542">
    <property type="component" value="Unassembled WGS sequence"/>
</dbReference>
<protein>
    <submittedName>
        <fullName evidence="4">NUDIX domain-containing protein</fullName>
    </submittedName>
</protein>
<reference evidence="4 5" key="1">
    <citation type="submission" date="2018-03" db="EMBL/GenBank/DDBJ databases">
        <title>Genomic Encyclopedia of Archaeal and Bacterial Type Strains, Phase II (KMG-II): from individual species to whole genera.</title>
        <authorList>
            <person name="Goeker M."/>
        </authorList>
    </citation>
    <scope>NUCLEOTIDE SEQUENCE [LARGE SCALE GENOMIC DNA]</scope>
    <source>
        <strain evidence="4 5">DSM 45312</strain>
    </source>
</reference>
<evidence type="ECO:0000313" key="4">
    <source>
        <dbReference type="EMBL" id="PSK95436.1"/>
    </source>
</evidence>
<gene>
    <name evidence="4" type="ORF">CLV63_11596</name>
</gene>
<accession>A0A2P8DDY6</accession>
<dbReference type="InterPro" id="IPR000086">
    <property type="entry name" value="NUDIX_hydrolase_dom"/>
</dbReference>
<feature type="domain" description="Nudix hydrolase" evidence="3">
    <location>
        <begin position="24"/>
        <end position="172"/>
    </location>
</feature>
<organism evidence="4 5">
    <name type="scientific">Murinocardiopsis flavida</name>
    <dbReference type="NCBI Taxonomy" id="645275"/>
    <lineage>
        <taxon>Bacteria</taxon>
        <taxon>Bacillati</taxon>
        <taxon>Actinomycetota</taxon>
        <taxon>Actinomycetes</taxon>
        <taxon>Streptosporangiales</taxon>
        <taxon>Nocardiopsidaceae</taxon>
        <taxon>Murinocardiopsis</taxon>
    </lineage>
</organism>
<dbReference type="OrthoDB" id="4545744at2"/>
<dbReference type="RefSeq" id="WP_106584768.1">
    <property type="nucleotide sequence ID" value="NZ_PYGA01000015.1"/>
</dbReference>
<dbReference type="Pfam" id="PF00293">
    <property type="entry name" value="NUDIX"/>
    <property type="match status" value="1"/>
</dbReference>
<comment type="caution">
    <text evidence="4">The sequence shown here is derived from an EMBL/GenBank/DDBJ whole genome shotgun (WGS) entry which is preliminary data.</text>
</comment>
<keyword evidence="5" id="KW-1185">Reference proteome</keyword>
<evidence type="ECO:0000256" key="2">
    <source>
        <dbReference type="ARBA" id="ARBA00022801"/>
    </source>
</evidence>
<dbReference type="SUPFAM" id="SSF55811">
    <property type="entry name" value="Nudix"/>
    <property type="match status" value="1"/>
</dbReference>
<evidence type="ECO:0000313" key="5">
    <source>
        <dbReference type="Proteomes" id="UP000240542"/>
    </source>
</evidence>
<dbReference type="EMBL" id="PYGA01000015">
    <property type="protein sequence ID" value="PSK95436.1"/>
    <property type="molecule type" value="Genomic_DNA"/>
</dbReference>
<proteinExistence type="predicted"/>
<sequence length="182" mass="20427">MTAPDPSRRPAPLWEGHYLTGGAPDRERVRAVLVTPDGAVVLFRRTVPGRDLYWTTPGGKVEDGETLLQALARELDEELRATADRFVLLTAVDRVHGPDERLNRHYIFGCRLLRMRPEERYGPEFHPGNGLHEVDLIPLDAESLAAVDLVPPELRTLLIANAPALRARYVTRSGQSRRARPK</sequence>
<dbReference type="InterPro" id="IPR015797">
    <property type="entry name" value="NUDIX_hydrolase-like_dom_sf"/>
</dbReference>
<name>A0A2P8DDY6_9ACTN</name>